<evidence type="ECO:0000313" key="1">
    <source>
        <dbReference type="EMBL" id="AKG38581.1"/>
    </source>
</evidence>
<gene>
    <name evidence="1" type="ORF">MA03_03775</name>
</gene>
<reference evidence="1 2" key="1">
    <citation type="journal article" date="2015" name="Stand. Genomic Sci.">
        <title>Complete genome sequence of and proposal of Thermofilum uzonense sp. nov. a novel hyperthermophilic crenarchaeon and emended description of the genus Thermofilum.</title>
        <authorList>
            <person name="Toshchakov S.V."/>
            <person name="Korzhenkov A.A."/>
            <person name="Samarov N.I."/>
            <person name="Mazunin I.O."/>
            <person name="Mozhey O.I."/>
            <person name="Shmyr I.S."/>
            <person name="Derbikova K.S."/>
            <person name="Taranov E.A."/>
            <person name="Dominova I.N."/>
            <person name="Bonch-Osmolovskaya E.A."/>
            <person name="Patrushev M.V."/>
            <person name="Podosokorskaya O.A."/>
            <person name="Kublanov I.V."/>
        </authorList>
    </citation>
    <scope>NUCLEOTIDE SEQUENCE [LARGE SCALE GENOMIC DNA]</scope>
    <source>
        <strain evidence="1 2">1807-2</strain>
    </source>
</reference>
<accession>A0A0F7CL07</accession>
<dbReference type="AlphaFoldDB" id="A0A0F7CL07"/>
<dbReference type="KEGG" id="thf:MA03_03775"/>
<organism evidence="1 2">
    <name type="scientific">Infirmifilum uzonense</name>
    <dbReference type="NCBI Taxonomy" id="1550241"/>
    <lineage>
        <taxon>Archaea</taxon>
        <taxon>Thermoproteota</taxon>
        <taxon>Thermoprotei</taxon>
        <taxon>Thermofilales</taxon>
        <taxon>Thermofilaceae</taxon>
        <taxon>Infirmifilum</taxon>
    </lineage>
</organism>
<dbReference type="HOGENOM" id="CLU_1811543_0_0_2"/>
<keyword evidence="2" id="KW-1185">Reference proteome</keyword>
<name>A0A0F7CL07_9CREN</name>
<protein>
    <submittedName>
        <fullName evidence="1">Uncharacterized protein</fullName>
    </submittedName>
</protein>
<sequence length="142" mass="16508">MDRLLVPSITVYFLVEENIHRAAKLLLYLNSRLARNLIKLWAWTARGGYYRHHAYHMGHLPIPNLAGIWRFIDGMHLQGNSDLNELARRIASEYKDHLERELIEALGISEEDYRRLVEHGEWLNEYVAEAITPEGGVGETEE</sequence>
<dbReference type="EMBL" id="CP009961">
    <property type="protein sequence ID" value="AKG38581.1"/>
    <property type="molecule type" value="Genomic_DNA"/>
</dbReference>
<evidence type="ECO:0000313" key="2">
    <source>
        <dbReference type="Proteomes" id="UP000067434"/>
    </source>
</evidence>
<dbReference type="PATRIC" id="fig|1550241.5.peg.804"/>
<proteinExistence type="predicted"/>
<dbReference type="Proteomes" id="UP000067434">
    <property type="component" value="Chromosome"/>
</dbReference>